<organism evidence="1 2">
    <name type="scientific">Nocardia tengchongensis</name>
    <dbReference type="NCBI Taxonomy" id="2055889"/>
    <lineage>
        <taxon>Bacteria</taxon>
        <taxon>Bacillati</taxon>
        <taxon>Actinomycetota</taxon>
        <taxon>Actinomycetes</taxon>
        <taxon>Mycobacteriales</taxon>
        <taxon>Nocardiaceae</taxon>
        <taxon>Nocardia</taxon>
    </lineage>
</organism>
<dbReference type="RefSeq" id="WP_213556797.1">
    <property type="nucleotide sequence ID" value="NZ_JBHZDI010000104.1"/>
</dbReference>
<dbReference type="Proteomes" id="UP000683310">
    <property type="component" value="Chromosome"/>
</dbReference>
<name>A0ABX8CL47_9NOCA</name>
<keyword evidence="2" id="KW-1185">Reference proteome</keyword>
<accession>A0ABX8CL47</accession>
<gene>
    <name evidence="1" type="ORF">KHQ06_31980</name>
</gene>
<reference evidence="1 2" key="1">
    <citation type="submission" date="2021-04" db="EMBL/GenBank/DDBJ databases">
        <title>Nocardia tengchongensis.</title>
        <authorList>
            <person name="Zhuang k."/>
            <person name="Ran Y."/>
            <person name="Li W."/>
        </authorList>
    </citation>
    <scope>NUCLEOTIDE SEQUENCE [LARGE SCALE GENOMIC DNA]</scope>
    <source>
        <strain evidence="1 2">CFH S0057</strain>
    </source>
</reference>
<protein>
    <submittedName>
        <fullName evidence="1">Uncharacterized protein</fullName>
    </submittedName>
</protein>
<dbReference type="EMBL" id="CP074371">
    <property type="protein sequence ID" value="QVI20689.1"/>
    <property type="molecule type" value="Genomic_DNA"/>
</dbReference>
<sequence>MVTEIATTAFAFIALAIYLSARHYFPDPHPPNPHSVAAIRARLESEKRVAAASRLAAARLSAHPL</sequence>
<proteinExistence type="predicted"/>
<evidence type="ECO:0000313" key="2">
    <source>
        <dbReference type="Proteomes" id="UP000683310"/>
    </source>
</evidence>
<evidence type="ECO:0000313" key="1">
    <source>
        <dbReference type="EMBL" id="QVI20689.1"/>
    </source>
</evidence>